<evidence type="ECO:0000313" key="2">
    <source>
        <dbReference type="Proteomes" id="UP000663844"/>
    </source>
</evidence>
<protein>
    <submittedName>
        <fullName evidence="1">Uncharacterized protein</fullName>
    </submittedName>
</protein>
<sequence>VVTGGGGELLGVIV</sequence>
<comment type="caution">
    <text evidence="1">The sequence shown here is derived from an EMBL/GenBank/DDBJ whole genome shotgun (WGS) entry which is preliminary data.</text>
</comment>
<proteinExistence type="predicted"/>
<feature type="non-terminal residue" evidence="1">
    <location>
        <position position="1"/>
    </location>
</feature>
<reference evidence="1" key="1">
    <citation type="submission" date="2021-02" db="EMBL/GenBank/DDBJ databases">
        <authorList>
            <person name="Nowell W R."/>
        </authorList>
    </citation>
    <scope>NUCLEOTIDE SEQUENCE</scope>
</reference>
<gene>
    <name evidence="1" type="ORF">OXD698_LOCUS51652</name>
</gene>
<name>A0A820PJX9_9BILA</name>
<evidence type="ECO:0000313" key="1">
    <source>
        <dbReference type="EMBL" id="CAF4404429.1"/>
    </source>
</evidence>
<accession>A0A820PJX9</accession>
<dbReference type="Proteomes" id="UP000663844">
    <property type="component" value="Unassembled WGS sequence"/>
</dbReference>
<organism evidence="1 2">
    <name type="scientific">Adineta steineri</name>
    <dbReference type="NCBI Taxonomy" id="433720"/>
    <lineage>
        <taxon>Eukaryota</taxon>
        <taxon>Metazoa</taxon>
        <taxon>Spiralia</taxon>
        <taxon>Gnathifera</taxon>
        <taxon>Rotifera</taxon>
        <taxon>Eurotatoria</taxon>
        <taxon>Bdelloidea</taxon>
        <taxon>Adinetida</taxon>
        <taxon>Adinetidae</taxon>
        <taxon>Adineta</taxon>
    </lineage>
</organism>
<dbReference type="EMBL" id="CAJOAZ010026801">
    <property type="protein sequence ID" value="CAF4404429.1"/>
    <property type="molecule type" value="Genomic_DNA"/>
</dbReference>